<protein>
    <recommendedName>
        <fullName evidence="3">DNA phosphorothioation-dependent restriction protein DptF</fullName>
    </recommendedName>
</protein>
<dbReference type="NCBIfam" id="TIGR03238">
    <property type="entry name" value="dnd_assoc_3"/>
    <property type="match status" value="1"/>
</dbReference>
<dbReference type="OrthoDB" id="257964at2"/>
<comment type="caution">
    <text evidence="1">The sequence shown here is derived from an EMBL/GenBank/DDBJ whole genome shotgun (WGS) entry which is preliminary data.</text>
</comment>
<sequence length="530" mass="59832">MRLKEALSVLSKSSPYAVSTERSATNQNILDDVKSFLYIQMPIEAAVNKVISSFGANDKKILFLCGSSGDGKSELLTKAKVNFGARVKFHLDATHSFDPHGTAIQTLDKVFNEFEASSTPLVVGINAGMLGNYAEEGQNQLIRSKISKYLKNKNTQDGTAIFINFEDYPKFEIGEDGYKCDFAKKILERITQQDNNIIRQLVEKEKLQQNDPLTLRLIANFELLSLPSVQKVIIDLLFKARLMRDQFLTARALLDFVHELLLGEGYLFDNLFAGGDNELANKIENFDPAHLRTKEVDRFILAYDLGLPDEEFDIFKNALDQLGITNIETGAQYLRLFYLLKYDDFANNYHRKFTNDFSESLIESYISIYQLHRAYSGDSKQKNSLKEFYRDTLISAIRTYINRNAPKLGKKFFLLSDFGDYQIAAPAELSMDSKSIAASSPASSATFNAHLKLQDKKFKLPININLLSLLININNGYRPNKHDKNSVILLDELAAEIVQQAKAAKEIIITGVDGKYHLELDDEDIMVSEG</sequence>
<evidence type="ECO:0000313" key="1">
    <source>
        <dbReference type="EMBL" id="GEK54981.1"/>
    </source>
</evidence>
<accession>A0A510XWE2</accession>
<dbReference type="AlphaFoldDB" id="A0A510XWE2"/>
<organism evidence="1 2">
    <name type="scientific">Pseudoalteromonas espejiana</name>
    <dbReference type="NCBI Taxonomy" id="28107"/>
    <lineage>
        <taxon>Bacteria</taxon>
        <taxon>Pseudomonadati</taxon>
        <taxon>Pseudomonadota</taxon>
        <taxon>Gammaproteobacteria</taxon>
        <taxon>Alteromonadales</taxon>
        <taxon>Pseudoalteromonadaceae</taxon>
        <taxon>Pseudoalteromonas</taxon>
    </lineage>
</organism>
<dbReference type="Proteomes" id="UP000321419">
    <property type="component" value="Unassembled WGS sequence"/>
</dbReference>
<keyword evidence="2" id="KW-1185">Reference proteome</keyword>
<proteinExistence type="predicted"/>
<name>A0A510XWE2_9GAMM</name>
<evidence type="ECO:0000313" key="2">
    <source>
        <dbReference type="Proteomes" id="UP000321419"/>
    </source>
</evidence>
<dbReference type="InterPro" id="IPR017647">
    <property type="entry name" value="Dnd_assoc_3"/>
</dbReference>
<evidence type="ECO:0008006" key="3">
    <source>
        <dbReference type="Google" id="ProtNLM"/>
    </source>
</evidence>
<gene>
    <name evidence="1" type="ORF">PES01_18260</name>
</gene>
<reference evidence="1 2" key="1">
    <citation type="submission" date="2019-07" db="EMBL/GenBank/DDBJ databases">
        <title>Whole genome shotgun sequence of Pseudoalteromonas espejiana NBRC 102222.</title>
        <authorList>
            <person name="Hosoyama A."/>
            <person name="Uohara A."/>
            <person name="Ohji S."/>
            <person name="Ichikawa N."/>
        </authorList>
    </citation>
    <scope>NUCLEOTIDE SEQUENCE [LARGE SCALE GENOMIC DNA]</scope>
    <source>
        <strain evidence="1 2">NBRC 102222</strain>
    </source>
</reference>
<dbReference type="RefSeq" id="WP_089349301.1">
    <property type="nucleotide sequence ID" value="NZ_BJUM01000015.1"/>
</dbReference>
<dbReference type="EMBL" id="BJUM01000015">
    <property type="protein sequence ID" value="GEK54981.1"/>
    <property type="molecule type" value="Genomic_DNA"/>
</dbReference>